<reference evidence="2 3" key="1">
    <citation type="submission" date="2016-06" db="EMBL/GenBank/DDBJ databases">
        <authorList>
            <consortium name="Pathogen Informatics"/>
        </authorList>
    </citation>
    <scope>NUCLEOTIDE SEQUENCE [LARGE SCALE GENOMIC DNA]</scope>
</reference>
<keyword evidence="3" id="KW-1185">Reference proteome</keyword>
<dbReference type="RefSeq" id="XP_028858904.1">
    <property type="nucleotide sequence ID" value="XM_029007577.1"/>
</dbReference>
<dbReference type="GeneID" id="39865790"/>
<feature type="transmembrane region" description="Helical" evidence="1">
    <location>
        <begin position="163"/>
        <end position="186"/>
    </location>
</feature>
<dbReference type="InterPro" id="IPR022139">
    <property type="entry name" value="Fam-L/Fam-M-like_plasmodium"/>
</dbReference>
<gene>
    <name evidence="2" type="primary">PmUG01_00033000</name>
    <name evidence="2" type="ORF">PMUG01_00033000</name>
</gene>
<dbReference type="EMBL" id="FLRL01000005">
    <property type="protein sequence ID" value="SBT85502.1"/>
    <property type="molecule type" value="Genomic_DNA"/>
</dbReference>
<evidence type="ECO:0000313" key="2">
    <source>
        <dbReference type="EMBL" id="SBT85502.1"/>
    </source>
</evidence>
<evidence type="ECO:0000313" key="3">
    <source>
        <dbReference type="Proteomes" id="UP000219813"/>
    </source>
</evidence>
<dbReference type="Pfam" id="PF12420">
    <property type="entry name" value="DUF3671"/>
    <property type="match status" value="1"/>
</dbReference>
<keyword evidence="1" id="KW-0812">Transmembrane</keyword>
<dbReference type="KEGG" id="pmal:PMUG01_00033000"/>
<name>A0A1D3JH65_PLAMA</name>
<organism evidence="2 3">
    <name type="scientific">Plasmodium malariae</name>
    <dbReference type="NCBI Taxonomy" id="5858"/>
    <lineage>
        <taxon>Eukaryota</taxon>
        <taxon>Sar</taxon>
        <taxon>Alveolata</taxon>
        <taxon>Apicomplexa</taxon>
        <taxon>Aconoidasida</taxon>
        <taxon>Haemosporida</taxon>
        <taxon>Plasmodiidae</taxon>
        <taxon>Plasmodium</taxon>
        <taxon>Plasmodium (Plasmodium)</taxon>
    </lineage>
</organism>
<feature type="transmembrane region" description="Helical" evidence="1">
    <location>
        <begin position="104"/>
        <end position="123"/>
    </location>
</feature>
<keyword evidence="1" id="KW-0472">Membrane</keyword>
<dbReference type="Proteomes" id="UP000219813">
    <property type="component" value="Unassembled WGS sequence"/>
</dbReference>
<accession>A0A1D3JH65</accession>
<dbReference type="AlphaFoldDB" id="A0A1D3JH65"/>
<keyword evidence="1" id="KW-1133">Transmembrane helix</keyword>
<dbReference type="VEuPathDB" id="PlasmoDB:PmUG01_00033000"/>
<protein>
    <submittedName>
        <fullName evidence="2">Fam-m protein</fullName>
    </submittedName>
</protein>
<proteinExistence type="predicted"/>
<evidence type="ECO:0000256" key="1">
    <source>
        <dbReference type="SAM" id="Phobius"/>
    </source>
</evidence>
<sequence length="200" mass="23554">MEHEKNFLISMKIVSKVSKNGVNEKISIYINEKADKRKSKQTNRSLLKNAEYYTDVIDYNNGLFDGKHVHIGKKWIKKKGYDDFLEKRRRIGDIALKKIKFRNYGFGVAMFFFFFLVGVRIPISPGLTFLNNIKWTEIKNNTVGNFFYDAIERMTNITDTYSYIVYFSILIVILSVMLIIGIYKILRNNEKYSKIKIINE</sequence>